<dbReference type="STRING" id="10228.B3RWS2"/>
<feature type="binding site" evidence="11">
    <location>
        <position position="103"/>
    </location>
    <ligand>
        <name>S-adenosyl-L-methionine</name>
        <dbReference type="ChEBI" id="CHEBI:59789"/>
    </ligand>
</feature>
<dbReference type="GO" id="GO:0003723">
    <property type="term" value="F:RNA binding"/>
    <property type="evidence" value="ECO:0007669"/>
    <property type="project" value="UniProtKB-UniRule"/>
</dbReference>
<feature type="domain" description="Ribosomal RNA adenine methylase transferase N-terminal" evidence="13">
    <location>
        <begin position="35"/>
        <end position="226"/>
    </location>
</feature>
<evidence type="ECO:0000256" key="2">
    <source>
        <dbReference type="ARBA" id="ARBA00022552"/>
    </source>
</evidence>
<keyword evidence="2 12" id="KW-0698">rRNA processing</keyword>
<evidence type="ECO:0000256" key="12">
    <source>
        <dbReference type="RuleBase" id="RU362106"/>
    </source>
</evidence>
<dbReference type="GO" id="GO:0031167">
    <property type="term" value="P:rRNA methylation"/>
    <property type="evidence" value="ECO:0000318"/>
    <property type="project" value="GO_Central"/>
</dbReference>
<evidence type="ECO:0000256" key="4">
    <source>
        <dbReference type="ARBA" id="ARBA00022679"/>
    </source>
</evidence>
<dbReference type="AlphaFoldDB" id="B3RWS2"/>
<feature type="binding site" evidence="11">
    <location>
        <position position="133"/>
    </location>
    <ligand>
        <name>S-adenosyl-L-methionine</name>
        <dbReference type="ChEBI" id="CHEBI:59789"/>
    </ligand>
</feature>
<accession>B3RWS2</accession>
<dbReference type="InterPro" id="IPR029063">
    <property type="entry name" value="SAM-dependent_MTases_sf"/>
</dbReference>
<evidence type="ECO:0000256" key="11">
    <source>
        <dbReference type="PROSITE-ProRule" id="PRU01026"/>
    </source>
</evidence>
<feature type="binding site" evidence="11">
    <location>
        <position position="30"/>
    </location>
    <ligand>
        <name>S-adenosyl-L-methionine</name>
        <dbReference type="ChEBI" id="CHEBI:59789"/>
    </ligand>
</feature>
<dbReference type="Pfam" id="PF00398">
    <property type="entry name" value="RrnaAD"/>
    <property type="match status" value="1"/>
</dbReference>
<dbReference type="HOGENOM" id="CLU_041220_0_1_1"/>
<gene>
    <name evidence="14" type="ORF">TRIADDRAFT_24833</name>
</gene>
<dbReference type="EC" id="2.1.1.-" evidence="12"/>
<dbReference type="Gene3D" id="1.10.8.100">
    <property type="entry name" value="Ribosomal RNA adenine dimethylase-like, domain 2"/>
    <property type="match status" value="1"/>
</dbReference>
<evidence type="ECO:0000256" key="8">
    <source>
        <dbReference type="ARBA" id="ARBA00023015"/>
    </source>
</evidence>
<dbReference type="GO" id="GO:0005759">
    <property type="term" value="C:mitochondrial matrix"/>
    <property type="evidence" value="ECO:0000318"/>
    <property type="project" value="GO_Central"/>
</dbReference>
<dbReference type="KEGG" id="tad:TRIADDRAFT_24833"/>
<name>B3RWS2_TRIAD</name>
<evidence type="ECO:0000313" key="15">
    <source>
        <dbReference type="Proteomes" id="UP000009022"/>
    </source>
</evidence>
<dbReference type="InterPro" id="IPR020598">
    <property type="entry name" value="rRNA_Ade_methylase_Trfase_N"/>
</dbReference>
<evidence type="ECO:0000256" key="9">
    <source>
        <dbReference type="ARBA" id="ARBA00023128"/>
    </source>
</evidence>
<dbReference type="RefSeq" id="XP_002112641.1">
    <property type="nucleotide sequence ID" value="XM_002112605.1"/>
</dbReference>
<dbReference type="PANTHER" id="PTHR11727">
    <property type="entry name" value="DIMETHYLADENOSINE TRANSFERASE"/>
    <property type="match status" value="1"/>
</dbReference>
<dbReference type="PhylomeDB" id="B3RWS2"/>
<feature type="binding site" evidence="11">
    <location>
        <position position="77"/>
    </location>
    <ligand>
        <name>S-adenosyl-L-methionine</name>
        <dbReference type="ChEBI" id="CHEBI:59789"/>
    </ligand>
</feature>
<keyword evidence="7" id="KW-0809">Transit peptide</keyword>
<sequence length="319" mass="35821">MIRLPPLPTIRDLIKLHNLSASKQLSQNFLLNSNITNKIVLLDGGVENHQVCEVGAGPGCLTRSIIAGGASKIVAVEKDRRFLPALDILANAVDGRMVIVYADILNYEMIKAFDPVDKKAWNDESPKMKIIGNLPFSISTPLLIQWLNLISQNAGPFSLGRIKMTLTFQEEVAQRILAEPKTSQRSRLSIMTQNYCHVKPGFLIKGSSFVPAPKVNSVVLTFTPRITPLIDIDFTTLEVIAKSLFRHRRKFVIKGTKYLFPTDVDLSLKLFEEADVDWKLRPQQLSTEEIQRLCAAYKKVLLDHQLDLSDAMIVKETNK</sequence>
<evidence type="ECO:0000256" key="5">
    <source>
        <dbReference type="ARBA" id="ARBA00022691"/>
    </source>
</evidence>
<dbReference type="eggNOG" id="KOG0821">
    <property type="taxonomic scope" value="Eukaryota"/>
</dbReference>
<dbReference type="GO" id="GO:0000179">
    <property type="term" value="F:rRNA (adenine-N6,N6-)-dimethyltransferase activity"/>
    <property type="evidence" value="ECO:0000318"/>
    <property type="project" value="GO_Central"/>
</dbReference>
<comment type="subcellular location">
    <subcellularLocation>
        <location evidence="1">Mitochondrion</location>
    </subcellularLocation>
</comment>
<dbReference type="FunCoup" id="B3RWS2">
    <property type="interactions" value="106"/>
</dbReference>
<protein>
    <recommendedName>
        <fullName evidence="12">rRNA adenine N(6)-methyltransferase</fullName>
        <ecNumber evidence="12">2.1.1.-</ecNumber>
    </recommendedName>
</protein>
<keyword evidence="10" id="KW-0804">Transcription</keyword>
<organism evidence="14 15">
    <name type="scientific">Trichoplax adhaerens</name>
    <name type="common">Trichoplax reptans</name>
    <dbReference type="NCBI Taxonomy" id="10228"/>
    <lineage>
        <taxon>Eukaryota</taxon>
        <taxon>Metazoa</taxon>
        <taxon>Placozoa</taxon>
        <taxon>Uniplacotomia</taxon>
        <taxon>Trichoplacea</taxon>
        <taxon>Trichoplacidae</taxon>
        <taxon>Trichoplax</taxon>
    </lineage>
</organism>
<dbReference type="PROSITE" id="PS51689">
    <property type="entry name" value="SAM_RNA_A_N6_MT"/>
    <property type="match status" value="1"/>
</dbReference>
<proteinExistence type="inferred from homology"/>
<dbReference type="SUPFAM" id="SSF53335">
    <property type="entry name" value="S-adenosyl-L-methionine-dependent methyltransferases"/>
    <property type="match status" value="1"/>
</dbReference>
<dbReference type="GeneID" id="6753854"/>
<dbReference type="CTD" id="6753854"/>
<keyword evidence="5 11" id="KW-0949">S-adenosyl-L-methionine</keyword>
<evidence type="ECO:0000256" key="3">
    <source>
        <dbReference type="ARBA" id="ARBA00022603"/>
    </source>
</evidence>
<keyword evidence="6 11" id="KW-0694">RNA-binding</keyword>
<dbReference type="CDD" id="cd02440">
    <property type="entry name" value="AdoMet_MTases"/>
    <property type="match status" value="1"/>
</dbReference>
<dbReference type="PANTHER" id="PTHR11727:SF17">
    <property type="entry name" value="DIMETHYLADENOSINE TRANSFERASE 1, MITOCHONDRIAL"/>
    <property type="match status" value="1"/>
</dbReference>
<keyword evidence="9" id="KW-0496">Mitochondrion</keyword>
<keyword evidence="4 11" id="KW-0808">Transferase</keyword>
<dbReference type="GO" id="GO:0006391">
    <property type="term" value="P:transcription initiation at mitochondrial promoter"/>
    <property type="evidence" value="ECO:0000318"/>
    <property type="project" value="GO_Central"/>
</dbReference>
<evidence type="ECO:0000256" key="1">
    <source>
        <dbReference type="ARBA" id="ARBA00004173"/>
    </source>
</evidence>
<dbReference type="SMART" id="SM00650">
    <property type="entry name" value="rADc"/>
    <property type="match status" value="1"/>
</dbReference>
<keyword evidence="8" id="KW-0805">Transcription regulation</keyword>
<keyword evidence="3 11" id="KW-0489">Methyltransferase</keyword>
<dbReference type="Proteomes" id="UP000009022">
    <property type="component" value="Unassembled WGS sequence"/>
</dbReference>
<feature type="binding site" evidence="11">
    <location>
        <position position="55"/>
    </location>
    <ligand>
        <name>S-adenosyl-L-methionine</name>
        <dbReference type="ChEBI" id="CHEBI:59789"/>
    </ligand>
</feature>
<evidence type="ECO:0000256" key="6">
    <source>
        <dbReference type="ARBA" id="ARBA00022884"/>
    </source>
</evidence>
<dbReference type="GO" id="GO:0034246">
    <property type="term" value="F:mitochondrial transcription factor activity"/>
    <property type="evidence" value="ECO:0000318"/>
    <property type="project" value="GO_Central"/>
</dbReference>
<dbReference type="InterPro" id="IPR023165">
    <property type="entry name" value="rRNA_Ade_diMease-like_C"/>
</dbReference>
<dbReference type="OrthoDB" id="16079at2759"/>
<evidence type="ECO:0000256" key="7">
    <source>
        <dbReference type="ARBA" id="ARBA00022946"/>
    </source>
</evidence>
<dbReference type="InParanoid" id="B3RWS2"/>
<dbReference type="EMBL" id="DS985245">
    <property type="protein sequence ID" value="EDV24751.1"/>
    <property type="molecule type" value="Genomic_DNA"/>
</dbReference>
<dbReference type="Gene3D" id="3.40.50.150">
    <property type="entry name" value="Vaccinia Virus protein VP39"/>
    <property type="match status" value="1"/>
</dbReference>
<keyword evidence="15" id="KW-1185">Reference proteome</keyword>
<comment type="similarity">
    <text evidence="11 12">Belongs to the class I-like SAM-binding methyltransferase superfamily. rRNA adenine N(6)-methyltransferase family.</text>
</comment>
<reference evidence="14 15" key="1">
    <citation type="journal article" date="2008" name="Nature">
        <title>The Trichoplax genome and the nature of placozoans.</title>
        <authorList>
            <person name="Srivastava M."/>
            <person name="Begovic E."/>
            <person name="Chapman J."/>
            <person name="Putnam N.H."/>
            <person name="Hellsten U."/>
            <person name="Kawashima T."/>
            <person name="Kuo A."/>
            <person name="Mitros T."/>
            <person name="Salamov A."/>
            <person name="Carpenter M.L."/>
            <person name="Signorovitch A.Y."/>
            <person name="Moreno M.A."/>
            <person name="Kamm K."/>
            <person name="Grimwood J."/>
            <person name="Schmutz J."/>
            <person name="Shapiro H."/>
            <person name="Grigoriev I.V."/>
            <person name="Buss L.W."/>
            <person name="Schierwater B."/>
            <person name="Dellaporta S.L."/>
            <person name="Rokhsar D.S."/>
        </authorList>
    </citation>
    <scope>NUCLEOTIDE SEQUENCE [LARGE SCALE GENOMIC DNA]</scope>
    <source>
        <strain evidence="14 15">Grell-BS-1999</strain>
    </source>
</reference>
<evidence type="ECO:0000259" key="13">
    <source>
        <dbReference type="SMART" id="SM00650"/>
    </source>
</evidence>
<dbReference type="FunFam" id="3.40.50.150:FF:000109">
    <property type="entry name" value="rRNA adenine N(6)-methyltransferase"/>
    <property type="match status" value="1"/>
</dbReference>
<feature type="binding site" evidence="11">
    <location>
        <position position="28"/>
    </location>
    <ligand>
        <name>S-adenosyl-L-methionine</name>
        <dbReference type="ChEBI" id="CHEBI:59789"/>
    </ligand>
</feature>
<evidence type="ECO:0000256" key="10">
    <source>
        <dbReference type="ARBA" id="ARBA00023163"/>
    </source>
</evidence>
<evidence type="ECO:0000313" key="14">
    <source>
        <dbReference type="EMBL" id="EDV24751.1"/>
    </source>
</evidence>
<dbReference type="InterPro" id="IPR001737">
    <property type="entry name" value="KsgA/Erm"/>
</dbReference>
<dbReference type="OMA" id="RIEQPFK"/>